<dbReference type="OrthoDB" id="9803665at2"/>
<dbReference type="RefSeq" id="WP_094908525.1">
    <property type="nucleotide sequence ID" value="NZ_BJUN01000007.1"/>
</dbReference>
<proteinExistence type="inferred from homology"/>
<keyword evidence="5 7" id="KW-0456">Lyase</keyword>
<reference evidence="8 9" key="1">
    <citation type="submission" date="2019-07" db="EMBL/GenBank/DDBJ databases">
        <title>Whole genome shotgun sequence of Marinococcus halophilus NBRC 102359.</title>
        <authorList>
            <person name="Hosoyama A."/>
            <person name="Uohara A."/>
            <person name="Ohji S."/>
            <person name="Ichikawa N."/>
        </authorList>
    </citation>
    <scope>NUCLEOTIDE SEQUENCE [LARGE SCALE GENOMIC DNA]</scope>
    <source>
        <strain evidence="8 9">NBRC 102359</strain>
    </source>
</reference>
<keyword evidence="4 6" id="KW-0663">Pyridoxal phosphate</keyword>
<feature type="modified residue" description="N6-(pyridoxal phosphate)lysine" evidence="6">
    <location>
        <position position="315"/>
    </location>
</feature>
<evidence type="ECO:0000313" key="9">
    <source>
        <dbReference type="Proteomes" id="UP000321051"/>
    </source>
</evidence>
<name>A0A510Y899_MARHA</name>
<dbReference type="Gene3D" id="3.40.640.10">
    <property type="entry name" value="Type I PLP-dependent aspartate aminotransferase-like (Major domain)"/>
    <property type="match status" value="1"/>
</dbReference>
<dbReference type="InterPro" id="IPR002129">
    <property type="entry name" value="PyrdxlP-dep_de-COase"/>
</dbReference>
<dbReference type="GO" id="GO:0030170">
    <property type="term" value="F:pyridoxal phosphate binding"/>
    <property type="evidence" value="ECO:0007669"/>
    <property type="project" value="InterPro"/>
</dbReference>
<dbReference type="GO" id="GO:0005737">
    <property type="term" value="C:cytoplasm"/>
    <property type="evidence" value="ECO:0007669"/>
    <property type="project" value="TreeGrafter"/>
</dbReference>
<comment type="cofactor">
    <cofactor evidence="1 6 7">
        <name>pyridoxal 5'-phosphate</name>
        <dbReference type="ChEBI" id="CHEBI:597326"/>
    </cofactor>
</comment>
<evidence type="ECO:0000256" key="5">
    <source>
        <dbReference type="ARBA" id="ARBA00023239"/>
    </source>
</evidence>
<dbReference type="CDD" id="cd06450">
    <property type="entry name" value="DOPA_deC_like"/>
    <property type="match status" value="1"/>
</dbReference>
<dbReference type="InterPro" id="IPR015421">
    <property type="entry name" value="PyrdxlP-dep_Trfase_major"/>
</dbReference>
<evidence type="ECO:0000256" key="6">
    <source>
        <dbReference type="PIRSR" id="PIRSR602129-50"/>
    </source>
</evidence>
<dbReference type="PANTHER" id="PTHR45677">
    <property type="entry name" value="GLUTAMATE DECARBOXYLASE-RELATED"/>
    <property type="match status" value="1"/>
</dbReference>
<evidence type="ECO:0000256" key="7">
    <source>
        <dbReference type="RuleBase" id="RU000382"/>
    </source>
</evidence>
<dbReference type="GO" id="GO:0019752">
    <property type="term" value="P:carboxylic acid metabolic process"/>
    <property type="evidence" value="ECO:0007669"/>
    <property type="project" value="InterPro"/>
</dbReference>
<evidence type="ECO:0000313" key="8">
    <source>
        <dbReference type="EMBL" id="GEK58647.1"/>
    </source>
</evidence>
<keyword evidence="9" id="KW-1185">Reference proteome</keyword>
<gene>
    <name evidence="8" type="ORF">MHA01_15520</name>
</gene>
<dbReference type="GO" id="GO:0004058">
    <property type="term" value="F:aromatic-L-amino-acid decarboxylase activity"/>
    <property type="evidence" value="ECO:0007669"/>
    <property type="project" value="UniProtKB-ARBA"/>
</dbReference>
<sequence>MPVVKEESHTAFDNEFLTNVGDQGRILEMLTRTSAYIAEFFKESERPVPAAGESQMKHFFQDIKQEHAFDSVLEEVMEHIMKRSLNISHPHAMAHLHCPPLLSGVCADVIVSALNQSMDSWDQSPAATAVEIEVVNWLCELYQLPQAAAGTFTTGGTQSNFMGLLLARDQYCARKLSHDVKADGLPSEAARFKIFCSEEAHFTVKKSAVQLGLGERAVIGVPADEHKKMSTEKLEAFIQEAREAGDHPIAIVATAGTTNFGSIDPLEDIYHTADKENLWMHVDAAFGGALALCSDHTAKLEGIENADSLAVDFHKLFYQPVSCGAFLVRSRDSFRFIRHGAEYLNPEDDREQGFTNLVDYSMQTTRRFDALKLLMTIRTVGTKKWSEMIGHGLKQAGCLAEKINDEPALHLVMKPEMNAVVFKYDPEHSFAKAEEDEINREIQQQLYASGEAVIAKTKIDGRQFLKCTLLNPLTTEKDIDHVIEAVIEAGREIELLRRRKSVEF</sequence>
<dbReference type="SUPFAM" id="SSF53383">
    <property type="entry name" value="PLP-dependent transferases"/>
    <property type="match status" value="1"/>
</dbReference>
<dbReference type="AlphaFoldDB" id="A0A510Y899"/>
<accession>A0A510Y899</accession>
<dbReference type="Proteomes" id="UP000321051">
    <property type="component" value="Unassembled WGS sequence"/>
</dbReference>
<dbReference type="PRINTS" id="PR00800">
    <property type="entry name" value="YHDCRBOXLASE"/>
</dbReference>
<dbReference type="InterPro" id="IPR021115">
    <property type="entry name" value="Pyridoxal-P_BS"/>
</dbReference>
<dbReference type="GO" id="GO:0006520">
    <property type="term" value="P:amino acid metabolic process"/>
    <property type="evidence" value="ECO:0007669"/>
    <property type="project" value="InterPro"/>
</dbReference>
<dbReference type="STRING" id="1371.GCA_900166605_00847"/>
<organism evidence="8 9">
    <name type="scientific">Marinococcus halophilus</name>
    <dbReference type="NCBI Taxonomy" id="1371"/>
    <lineage>
        <taxon>Bacteria</taxon>
        <taxon>Bacillati</taxon>
        <taxon>Bacillota</taxon>
        <taxon>Bacilli</taxon>
        <taxon>Bacillales</taxon>
        <taxon>Bacillaceae</taxon>
        <taxon>Marinococcus</taxon>
    </lineage>
</organism>
<comment type="caution">
    <text evidence="8">The sequence shown here is derived from an EMBL/GenBank/DDBJ whole genome shotgun (WGS) entry which is preliminary data.</text>
</comment>
<dbReference type="PANTHER" id="PTHR45677:SF8">
    <property type="entry name" value="CYSTEINE SULFINIC ACID DECARBOXYLASE"/>
    <property type="match status" value="1"/>
</dbReference>
<protein>
    <submittedName>
        <fullName evidence="8">L-2,4-diaminobutyrate decarboxylase</fullName>
    </submittedName>
</protein>
<evidence type="ECO:0000256" key="4">
    <source>
        <dbReference type="ARBA" id="ARBA00022898"/>
    </source>
</evidence>
<dbReference type="Pfam" id="PF00282">
    <property type="entry name" value="Pyridoxal_deC"/>
    <property type="match status" value="1"/>
</dbReference>
<keyword evidence="3" id="KW-0210">Decarboxylase</keyword>
<dbReference type="InterPro" id="IPR010977">
    <property type="entry name" value="Aromatic_deC"/>
</dbReference>
<evidence type="ECO:0000256" key="3">
    <source>
        <dbReference type="ARBA" id="ARBA00022793"/>
    </source>
</evidence>
<evidence type="ECO:0000256" key="2">
    <source>
        <dbReference type="ARBA" id="ARBA00009533"/>
    </source>
</evidence>
<dbReference type="EMBL" id="BJUN01000007">
    <property type="protein sequence ID" value="GEK58647.1"/>
    <property type="molecule type" value="Genomic_DNA"/>
</dbReference>
<dbReference type="Gene3D" id="3.90.1150.10">
    <property type="entry name" value="Aspartate Aminotransferase, domain 1"/>
    <property type="match status" value="1"/>
</dbReference>
<comment type="similarity">
    <text evidence="2 7">Belongs to the group II decarboxylase family.</text>
</comment>
<dbReference type="InterPro" id="IPR015424">
    <property type="entry name" value="PyrdxlP-dep_Trfase"/>
</dbReference>
<dbReference type="InterPro" id="IPR015422">
    <property type="entry name" value="PyrdxlP-dep_Trfase_small"/>
</dbReference>
<evidence type="ECO:0000256" key="1">
    <source>
        <dbReference type="ARBA" id="ARBA00001933"/>
    </source>
</evidence>
<dbReference type="PROSITE" id="PS00392">
    <property type="entry name" value="DDC_GAD_HDC_YDC"/>
    <property type="match status" value="1"/>
</dbReference>